<organism evidence="1 2">
    <name type="scientific">Candidatus Methanoperedens nitratireducens</name>
    <dbReference type="NCBI Taxonomy" id="1392998"/>
    <lineage>
        <taxon>Archaea</taxon>
        <taxon>Methanobacteriati</taxon>
        <taxon>Methanobacteriota</taxon>
        <taxon>Stenosarchaea group</taxon>
        <taxon>Methanomicrobia</taxon>
        <taxon>Methanosarcinales</taxon>
        <taxon>ANME-2 cluster</taxon>
        <taxon>Candidatus Methanoperedentaceae</taxon>
        <taxon>Candidatus Methanoperedens</taxon>
    </lineage>
</organism>
<dbReference type="AlphaFoldDB" id="A0A0P8AB14"/>
<dbReference type="Proteomes" id="UP000050360">
    <property type="component" value="Unassembled WGS sequence"/>
</dbReference>
<evidence type="ECO:0000313" key="2">
    <source>
        <dbReference type="Proteomes" id="UP000050360"/>
    </source>
</evidence>
<comment type="caution">
    <text evidence="1">The sequence shown here is derived from an EMBL/GenBank/DDBJ whole genome shotgun (WGS) entry which is preliminary data.</text>
</comment>
<dbReference type="EMBL" id="LKCM01000428">
    <property type="protein sequence ID" value="KPQ41132.1"/>
    <property type="molecule type" value="Genomic_DNA"/>
</dbReference>
<gene>
    <name evidence="1" type="ORF">MPEBLZ_04316</name>
</gene>
<sequence>PKVWVLEFGSNSQAANAFNTIDHIDVALLAHVDSKREIKFSEGAARVLSSSMNPASGQEEDIRQRFMASSTLKDADIPYLRRELADTYKVLKNVYNMDTSKTTSTEIPYSTLKYNLINNFYLVSFTQQNLVVIVIGFVDTEQAEKPIVGAADRIYDLINQQVLIYSAMEGKTSNQTK</sequence>
<accession>A0A0P8AB14</accession>
<reference evidence="1 2" key="1">
    <citation type="submission" date="2015-09" db="EMBL/GenBank/DDBJ databases">
        <title>A metagenomics-based metabolic model of nitrate-dependent anaerobic oxidation of methane by Methanoperedens-like archaea.</title>
        <authorList>
            <person name="Arshad A."/>
            <person name="Speth D.R."/>
            <person name="De Graaf R.M."/>
            <person name="Op Den Camp H.J."/>
            <person name="Jetten M.S."/>
            <person name="Welte C.U."/>
        </authorList>
    </citation>
    <scope>NUCLEOTIDE SEQUENCE [LARGE SCALE GENOMIC DNA]</scope>
</reference>
<name>A0A0P8AB14_9EURY</name>
<feature type="non-terminal residue" evidence="1">
    <location>
        <position position="1"/>
    </location>
</feature>
<proteinExistence type="predicted"/>
<evidence type="ECO:0000313" key="1">
    <source>
        <dbReference type="EMBL" id="KPQ41132.1"/>
    </source>
</evidence>
<protein>
    <submittedName>
        <fullName evidence="1">Uncharacterized protein</fullName>
    </submittedName>
</protein>